<evidence type="ECO:0000259" key="1">
    <source>
        <dbReference type="PROSITE" id="PS51186"/>
    </source>
</evidence>
<dbReference type="InterPro" id="IPR000182">
    <property type="entry name" value="GNAT_dom"/>
</dbReference>
<name>A0A0M6ZJB1_9HYPH</name>
<dbReference type="EC" id="2.3.1.-" evidence="2"/>
<protein>
    <submittedName>
        <fullName evidence="2">Putative ribosomal N-acetyltransferase YdaF</fullName>
        <ecNumber evidence="2">2.3.1.-</ecNumber>
    </submittedName>
</protein>
<keyword evidence="2" id="KW-0808">Transferase</keyword>
<dbReference type="EMBL" id="CXWC01000003">
    <property type="protein sequence ID" value="CTQ68529.1"/>
    <property type="molecule type" value="Genomic_DNA"/>
</dbReference>
<keyword evidence="3" id="KW-1185">Reference proteome</keyword>
<gene>
    <name evidence="2" type="primary">ydaF_1</name>
    <name evidence="2" type="ORF">LA5096_01843</name>
</gene>
<dbReference type="RefSeq" id="WP_055119656.1">
    <property type="nucleotide sequence ID" value="NZ_CANMGD010000003.1"/>
</dbReference>
<keyword evidence="2" id="KW-0012">Acyltransferase</keyword>
<dbReference type="OrthoDB" id="9804153at2"/>
<accession>A0A0M6ZJB1</accession>
<dbReference type="GeneID" id="97669250"/>
<dbReference type="GO" id="GO:0016747">
    <property type="term" value="F:acyltransferase activity, transferring groups other than amino-acyl groups"/>
    <property type="evidence" value="ECO:0007669"/>
    <property type="project" value="InterPro"/>
</dbReference>
<dbReference type="InterPro" id="IPR016181">
    <property type="entry name" value="Acyl_CoA_acyltransferase"/>
</dbReference>
<dbReference type="InterPro" id="IPR051531">
    <property type="entry name" value="N-acetyltransferase"/>
</dbReference>
<organism evidence="2 3">
    <name type="scientific">Roseibium album</name>
    <dbReference type="NCBI Taxonomy" id="311410"/>
    <lineage>
        <taxon>Bacteria</taxon>
        <taxon>Pseudomonadati</taxon>
        <taxon>Pseudomonadota</taxon>
        <taxon>Alphaproteobacteria</taxon>
        <taxon>Hyphomicrobiales</taxon>
        <taxon>Stappiaceae</taxon>
        <taxon>Roseibium</taxon>
    </lineage>
</organism>
<dbReference type="STRING" id="311410.LA5095_04864"/>
<dbReference type="SUPFAM" id="SSF55729">
    <property type="entry name" value="Acyl-CoA N-acyltransferases (Nat)"/>
    <property type="match status" value="1"/>
</dbReference>
<dbReference type="AlphaFoldDB" id="A0A0M6ZJB1"/>
<reference evidence="3" key="1">
    <citation type="submission" date="2015-07" db="EMBL/GenBank/DDBJ databases">
        <authorList>
            <person name="Rodrigo-Torres Lidia"/>
            <person name="Arahal R.David."/>
        </authorList>
    </citation>
    <scope>NUCLEOTIDE SEQUENCE [LARGE SCALE GENOMIC DNA]</scope>
    <source>
        <strain evidence="3">CECT 5096</strain>
    </source>
</reference>
<dbReference type="PANTHER" id="PTHR43792">
    <property type="entry name" value="GNAT FAMILY, PUTATIVE (AFU_ORTHOLOGUE AFUA_3G00765)-RELATED-RELATED"/>
    <property type="match status" value="1"/>
</dbReference>
<proteinExistence type="predicted"/>
<dbReference type="Proteomes" id="UP000049983">
    <property type="component" value="Unassembled WGS sequence"/>
</dbReference>
<dbReference type="Gene3D" id="3.40.630.30">
    <property type="match status" value="1"/>
</dbReference>
<evidence type="ECO:0000313" key="3">
    <source>
        <dbReference type="Proteomes" id="UP000049983"/>
    </source>
</evidence>
<sequence>MSKPVIRTSRLVLRAPNPEDLDRCAVLLGDYEVAKMLSRVPYPYDLELGRQHLARSVKRWENIADADELGFHIDHEGDLIGGVGFKKLQETPEIGYWLGRPYWGKGFMSEALDAAIGWMFENTGHERLACEAMTENQASIKVMEKAGFRPVGEVGCASVSRGETLPAIRSEMTRTDYLSSL</sequence>
<feature type="domain" description="N-acetyltransferase" evidence="1">
    <location>
        <begin position="11"/>
        <end position="175"/>
    </location>
</feature>
<dbReference type="Pfam" id="PF13302">
    <property type="entry name" value="Acetyltransf_3"/>
    <property type="match status" value="1"/>
</dbReference>
<dbReference type="PROSITE" id="PS51186">
    <property type="entry name" value="GNAT"/>
    <property type="match status" value="1"/>
</dbReference>
<evidence type="ECO:0000313" key="2">
    <source>
        <dbReference type="EMBL" id="CTQ68529.1"/>
    </source>
</evidence>